<dbReference type="SMART" id="SM00173">
    <property type="entry name" value="RAS"/>
    <property type="match status" value="1"/>
</dbReference>
<comment type="similarity">
    <text evidence="1">Belongs to the small GTPase superfamily. Rab family.</text>
</comment>
<evidence type="ECO:0000313" key="4">
    <source>
        <dbReference type="Proteomes" id="UP001054945"/>
    </source>
</evidence>
<dbReference type="PROSITE" id="PS51421">
    <property type="entry name" value="RAS"/>
    <property type="match status" value="1"/>
</dbReference>
<dbReference type="SMART" id="SM00174">
    <property type="entry name" value="RHO"/>
    <property type="match status" value="1"/>
</dbReference>
<dbReference type="GO" id="GO:0003924">
    <property type="term" value="F:GTPase activity"/>
    <property type="evidence" value="ECO:0007669"/>
    <property type="project" value="InterPro"/>
</dbReference>
<proteinExistence type="inferred from homology"/>
<organism evidence="3 4">
    <name type="scientific">Caerostris extrusa</name>
    <name type="common">Bark spider</name>
    <name type="synonym">Caerostris bankana</name>
    <dbReference type="NCBI Taxonomy" id="172846"/>
    <lineage>
        <taxon>Eukaryota</taxon>
        <taxon>Metazoa</taxon>
        <taxon>Ecdysozoa</taxon>
        <taxon>Arthropoda</taxon>
        <taxon>Chelicerata</taxon>
        <taxon>Arachnida</taxon>
        <taxon>Araneae</taxon>
        <taxon>Araneomorphae</taxon>
        <taxon>Entelegynae</taxon>
        <taxon>Araneoidea</taxon>
        <taxon>Araneidae</taxon>
        <taxon>Caerostris</taxon>
    </lineage>
</organism>
<dbReference type="PRINTS" id="PR00449">
    <property type="entry name" value="RASTRNSFRMNG"/>
</dbReference>
<dbReference type="FunFam" id="3.40.50.300:FF:001447">
    <property type="entry name" value="Ras-related protein Rab-1B"/>
    <property type="match status" value="1"/>
</dbReference>
<evidence type="ECO:0000256" key="1">
    <source>
        <dbReference type="ARBA" id="ARBA00006270"/>
    </source>
</evidence>
<dbReference type="SMART" id="SM00175">
    <property type="entry name" value="RAB"/>
    <property type="match status" value="1"/>
</dbReference>
<dbReference type="NCBIfam" id="TIGR00231">
    <property type="entry name" value="small_GTP"/>
    <property type="match status" value="1"/>
</dbReference>
<reference evidence="3 4" key="1">
    <citation type="submission" date="2021-06" db="EMBL/GenBank/DDBJ databases">
        <title>Caerostris extrusa draft genome.</title>
        <authorList>
            <person name="Kono N."/>
            <person name="Arakawa K."/>
        </authorList>
    </citation>
    <scope>NUCLEOTIDE SEQUENCE [LARGE SCALE GENOMIC DNA]</scope>
</reference>
<dbReference type="InterPro" id="IPR001806">
    <property type="entry name" value="Small_GTPase"/>
</dbReference>
<dbReference type="SUPFAM" id="SSF52540">
    <property type="entry name" value="P-loop containing nucleoside triphosphate hydrolases"/>
    <property type="match status" value="1"/>
</dbReference>
<sequence>MFWSTIFITSQLPSTIGAAFGARKIKINGQILTLGLWDTAGSERYESISRIYYRKSHAAIVCYDLTNYVSFERSKFWVSELLKSEEKCRLYLCGTKKDLVKFDKNKRALDYHNVSDYADEVKAEVFETSSKTGEGVGELFTELEKIFLKNNLWKQRKMVSNYLPLRTSQPVPLVQQQLQGSGCDAFSPCMTCVALRGHQEHFHLRRQVEKRVDASVNLKLKVCRAPLRCGIMASVL</sequence>
<gene>
    <name evidence="3" type="primary">RAB24</name>
    <name evidence="3" type="ORF">CEXT_521421</name>
</gene>
<dbReference type="Gene3D" id="3.40.50.300">
    <property type="entry name" value="P-loop containing nucleotide triphosphate hydrolases"/>
    <property type="match status" value="1"/>
</dbReference>
<dbReference type="AlphaFoldDB" id="A0AAV4RMW0"/>
<dbReference type="PANTHER" id="PTHR47978">
    <property type="match status" value="1"/>
</dbReference>
<evidence type="ECO:0000313" key="3">
    <source>
        <dbReference type="EMBL" id="GIY22424.1"/>
    </source>
</evidence>
<accession>A0AAV4RMW0</accession>
<dbReference type="Pfam" id="PF00071">
    <property type="entry name" value="Ras"/>
    <property type="match status" value="1"/>
</dbReference>
<dbReference type="GO" id="GO:0005525">
    <property type="term" value="F:GTP binding"/>
    <property type="evidence" value="ECO:0007669"/>
    <property type="project" value="InterPro"/>
</dbReference>
<dbReference type="EMBL" id="BPLR01008144">
    <property type="protein sequence ID" value="GIY22424.1"/>
    <property type="molecule type" value="Genomic_DNA"/>
</dbReference>
<dbReference type="PROSITE" id="PS51419">
    <property type="entry name" value="RAB"/>
    <property type="match status" value="1"/>
</dbReference>
<dbReference type="Proteomes" id="UP001054945">
    <property type="component" value="Unassembled WGS sequence"/>
</dbReference>
<dbReference type="InterPro" id="IPR005225">
    <property type="entry name" value="Small_GTP-bd"/>
</dbReference>
<comment type="caution">
    <text evidence="3">The sequence shown here is derived from an EMBL/GenBank/DDBJ whole genome shotgun (WGS) entry which is preliminary data.</text>
</comment>
<dbReference type="InterPro" id="IPR027417">
    <property type="entry name" value="P-loop_NTPase"/>
</dbReference>
<name>A0AAV4RMW0_CAEEX</name>
<keyword evidence="2" id="KW-0547">Nucleotide-binding</keyword>
<keyword evidence="4" id="KW-1185">Reference proteome</keyword>
<protein>
    <submittedName>
        <fullName evidence="3">Ras-related protein Rab-24</fullName>
    </submittedName>
</protein>
<evidence type="ECO:0000256" key="2">
    <source>
        <dbReference type="ARBA" id="ARBA00022741"/>
    </source>
</evidence>